<evidence type="ECO:0000256" key="1">
    <source>
        <dbReference type="ARBA" id="ARBA00010838"/>
    </source>
</evidence>
<dbReference type="PANTHER" id="PTHR10353">
    <property type="entry name" value="GLYCOSYL HYDROLASE"/>
    <property type="match status" value="1"/>
</dbReference>
<accession>A0AAW7IAM5</accession>
<gene>
    <name evidence="5" type="ORF">QUF89_01815</name>
</gene>
<keyword evidence="3" id="KW-0326">Glycosidase</keyword>
<reference evidence="5" key="1">
    <citation type="submission" date="2023-06" db="EMBL/GenBank/DDBJ databases">
        <title>Comparative genomics of Bacillaceae isolates and their secondary metabolite potential.</title>
        <authorList>
            <person name="Song L."/>
            <person name="Nielsen L.J."/>
            <person name="Mohite O."/>
            <person name="Xu X."/>
            <person name="Weber T."/>
            <person name="Kovacs A.T."/>
        </authorList>
    </citation>
    <scope>NUCLEOTIDE SEQUENCE</scope>
    <source>
        <strain evidence="5">D8_B_37</strain>
    </source>
</reference>
<comment type="similarity">
    <text evidence="1 4">Belongs to the glycosyl hydrolase 1 family.</text>
</comment>
<dbReference type="InterPro" id="IPR017853">
    <property type="entry name" value="GH"/>
</dbReference>
<evidence type="ECO:0000256" key="3">
    <source>
        <dbReference type="ARBA" id="ARBA00023295"/>
    </source>
</evidence>
<dbReference type="SUPFAM" id="SSF51445">
    <property type="entry name" value="(Trans)glycosidases"/>
    <property type="match status" value="1"/>
</dbReference>
<dbReference type="PRINTS" id="PR00131">
    <property type="entry name" value="GLHYDRLASE1"/>
</dbReference>
<dbReference type="Pfam" id="PF00232">
    <property type="entry name" value="Glyco_hydro_1"/>
    <property type="match status" value="1"/>
</dbReference>
<sequence>MKKEFPENFLWGGAIAACQAEGAWNLGGKTLTVPDTMKYVDIDRGKALKQIHVTRESIEEAKKESDATYYPKRRGIDFYHTYKEDIALLHEMGFKVFRFSVSWARVFPNGNDSTPNEKALEYYDKVVEECLKYGIEPLVTISHFDMPIVLIEKFGGWYNRELIDLYVKYSKVLFERYKDKVKHWITFNEINMSIKAGPKTLGILNENQENYEEMLLQGLHHQYVAASLATKYAHEISPESKVGCMVAYFTTYPHTCAPEDALAMQKDDQLRNLMYLDIQAKGQYSYFAKKYMKEKNVTLKVLENDLEILKAYTADFIGFSYYMSMISSANSENLELTSGNVINVLKNPYLEANEWGWQIDPTGLRYTLNHLYDRYQKPLFILENGTGALDKLNEDGSVHDDYRIAYLSEHIKQMKEAINDGVDLYGYTMWGPIDIISSSTSEMKKRYGFIFVDQDDLGEGSKKRYKKDSFYWYKNVIATNGRDLEK</sequence>
<dbReference type="PROSITE" id="PS51257">
    <property type="entry name" value="PROKAR_LIPOPROTEIN"/>
    <property type="match status" value="1"/>
</dbReference>
<organism evidence="5 6">
    <name type="scientific">Peribacillus simplex</name>
    <dbReference type="NCBI Taxonomy" id="1478"/>
    <lineage>
        <taxon>Bacteria</taxon>
        <taxon>Bacillati</taxon>
        <taxon>Bacillota</taxon>
        <taxon>Bacilli</taxon>
        <taxon>Bacillales</taxon>
        <taxon>Bacillaceae</taxon>
        <taxon>Peribacillus</taxon>
    </lineage>
</organism>
<dbReference type="Proteomes" id="UP001234602">
    <property type="component" value="Unassembled WGS sequence"/>
</dbReference>
<name>A0AAW7IAM5_9BACI</name>
<evidence type="ECO:0000256" key="4">
    <source>
        <dbReference type="RuleBase" id="RU003690"/>
    </source>
</evidence>
<dbReference type="GO" id="GO:0016052">
    <property type="term" value="P:carbohydrate catabolic process"/>
    <property type="evidence" value="ECO:0007669"/>
    <property type="project" value="TreeGrafter"/>
</dbReference>
<dbReference type="Gene3D" id="3.20.20.80">
    <property type="entry name" value="Glycosidases"/>
    <property type="match status" value="1"/>
</dbReference>
<dbReference type="EMBL" id="JAUCEY010000007">
    <property type="protein sequence ID" value="MDM5450990.1"/>
    <property type="molecule type" value="Genomic_DNA"/>
</dbReference>
<dbReference type="RefSeq" id="WP_289319169.1">
    <property type="nucleotide sequence ID" value="NZ_JAUCEY010000007.1"/>
</dbReference>
<dbReference type="GO" id="GO:0008422">
    <property type="term" value="F:beta-glucosidase activity"/>
    <property type="evidence" value="ECO:0007669"/>
    <property type="project" value="TreeGrafter"/>
</dbReference>
<keyword evidence="2" id="KW-0378">Hydrolase</keyword>
<evidence type="ECO:0000313" key="6">
    <source>
        <dbReference type="Proteomes" id="UP001234602"/>
    </source>
</evidence>
<proteinExistence type="inferred from homology"/>
<protein>
    <submittedName>
        <fullName evidence="5">Family 1 glycosylhydrolase</fullName>
    </submittedName>
</protein>
<dbReference type="FunFam" id="3.20.20.80:FF:000004">
    <property type="entry name" value="Beta-glucosidase 6-phospho-beta-glucosidase"/>
    <property type="match status" value="1"/>
</dbReference>
<dbReference type="AlphaFoldDB" id="A0AAW7IAM5"/>
<dbReference type="PANTHER" id="PTHR10353:SF122">
    <property type="entry name" value="6-PHOSPHO-BETA-GLUCOSIDASE ASCB-RELATED"/>
    <property type="match status" value="1"/>
</dbReference>
<evidence type="ECO:0000313" key="5">
    <source>
        <dbReference type="EMBL" id="MDM5450990.1"/>
    </source>
</evidence>
<dbReference type="InterPro" id="IPR001360">
    <property type="entry name" value="Glyco_hydro_1"/>
</dbReference>
<dbReference type="GO" id="GO:0005829">
    <property type="term" value="C:cytosol"/>
    <property type="evidence" value="ECO:0007669"/>
    <property type="project" value="TreeGrafter"/>
</dbReference>
<comment type="caution">
    <text evidence="5">The sequence shown here is derived from an EMBL/GenBank/DDBJ whole genome shotgun (WGS) entry which is preliminary data.</text>
</comment>
<evidence type="ECO:0000256" key="2">
    <source>
        <dbReference type="ARBA" id="ARBA00022801"/>
    </source>
</evidence>